<reference evidence="3" key="1">
    <citation type="journal article" date="2019" name="Int. J. Syst. Evol. Microbiol.">
        <title>The Global Catalogue of Microorganisms (GCM) 10K type strain sequencing project: providing services to taxonomists for standard genome sequencing and annotation.</title>
        <authorList>
            <consortium name="The Broad Institute Genomics Platform"/>
            <consortium name="The Broad Institute Genome Sequencing Center for Infectious Disease"/>
            <person name="Wu L."/>
            <person name="Ma J."/>
        </authorList>
    </citation>
    <scope>NUCLEOTIDE SEQUENCE [LARGE SCALE GENOMIC DNA]</scope>
    <source>
        <strain evidence="3">JCM 14309</strain>
    </source>
</reference>
<dbReference type="Proteomes" id="UP001500236">
    <property type="component" value="Unassembled WGS sequence"/>
</dbReference>
<name>A0ABP6LVI0_9MICC</name>
<dbReference type="EMBL" id="BAAAVT010000003">
    <property type="protein sequence ID" value="GAA3055161.1"/>
    <property type="molecule type" value="Genomic_DNA"/>
</dbReference>
<keyword evidence="3" id="KW-1185">Reference proteome</keyword>
<accession>A0ABP6LVI0</accession>
<evidence type="ECO:0000313" key="3">
    <source>
        <dbReference type="Proteomes" id="UP001500236"/>
    </source>
</evidence>
<sequence length="99" mass="10583">MTTPGPSVPRSAKLSPAIGMTTHGRNAEMMSIRPPRIMAELPAWNTPQPVARPALIRAVMPPKMPLSDPPEPPAPAGEPVVLLPIAAPFAVVVMPRFYE</sequence>
<evidence type="ECO:0000256" key="1">
    <source>
        <dbReference type="SAM" id="MobiDB-lite"/>
    </source>
</evidence>
<organism evidence="2 3">
    <name type="scientific">Nesterenkonia aethiopica</name>
    <dbReference type="NCBI Taxonomy" id="269144"/>
    <lineage>
        <taxon>Bacteria</taxon>
        <taxon>Bacillati</taxon>
        <taxon>Actinomycetota</taxon>
        <taxon>Actinomycetes</taxon>
        <taxon>Micrococcales</taxon>
        <taxon>Micrococcaceae</taxon>
        <taxon>Nesterenkonia</taxon>
    </lineage>
</organism>
<proteinExistence type="predicted"/>
<evidence type="ECO:0000313" key="2">
    <source>
        <dbReference type="EMBL" id="GAA3055161.1"/>
    </source>
</evidence>
<protein>
    <submittedName>
        <fullName evidence="2">Uncharacterized protein</fullName>
    </submittedName>
</protein>
<feature type="region of interest" description="Disordered" evidence="1">
    <location>
        <begin position="1"/>
        <end position="27"/>
    </location>
</feature>
<comment type="caution">
    <text evidence="2">The sequence shown here is derived from an EMBL/GenBank/DDBJ whole genome shotgun (WGS) entry which is preliminary data.</text>
</comment>
<gene>
    <name evidence="2" type="ORF">GCM10010529_06530</name>
</gene>